<sequence length="141" mass="16269">MVITITRGTIHDYDIIPILFDQAGEDSIEVNKQFFLNENNIMLIAWKECVPCGFLYGYLLESVHRRMPQLFLYSIDVFAEHQNKGVGSRLVESFINLAKEKNCSEVFVITNDHNVIAKKLYEGTGGQRDMLDEIMYIYPLV</sequence>
<evidence type="ECO:0000313" key="2">
    <source>
        <dbReference type="EMBL" id="MBU9710846.1"/>
    </source>
</evidence>
<evidence type="ECO:0000259" key="1">
    <source>
        <dbReference type="PROSITE" id="PS51186"/>
    </source>
</evidence>
<dbReference type="Proteomes" id="UP000784880">
    <property type="component" value="Unassembled WGS sequence"/>
</dbReference>
<proteinExistence type="predicted"/>
<dbReference type="PROSITE" id="PS51186">
    <property type="entry name" value="GNAT"/>
    <property type="match status" value="1"/>
</dbReference>
<dbReference type="Pfam" id="PF00583">
    <property type="entry name" value="Acetyltransf_1"/>
    <property type="match status" value="1"/>
</dbReference>
<feature type="domain" description="N-acetyltransferase" evidence="1">
    <location>
        <begin position="3"/>
        <end position="141"/>
    </location>
</feature>
<dbReference type="RefSeq" id="WP_217064738.1">
    <property type="nucleotide sequence ID" value="NZ_JAHQCS010000050.1"/>
</dbReference>
<dbReference type="EMBL" id="JAHQCS010000050">
    <property type="protein sequence ID" value="MBU9710846.1"/>
    <property type="molecule type" value="Genomic_DNA"/>
</dbReference>
<gene>
    <name evidence="2" type="ORF">KS419_03705</name>
</gene>
<dbReference type="InterPro" id="IPR000182">
    <property type="entry name" value="GNAT_dom"/>
</dbReference>
<dbReference type="CDD" id="cd04301">
    <property type="entry name" value="NAT_SF"/>
    <property type="match status" value="1"/>
</dbReference>
<reference evidence="2 3" key="1">
    <citation type="submission" date="2021-06" db="EMBL/GenBank/DDBJ databases">
        <title>Bacillus sp. RD4P76, an endophyte from a halophyte.</title>
        <authorList>
            <person name="Sun J.-Q."/>
        </authorList>
    </citation>
    <scope>NUCLEOTIDE SEQUENCE [LARGE SCALE GENOMIC DNA]</scope>
    <source>
        <strain evidence="2 3">CGMCC 1.15917</strain>
    </source>
</reference>
<protein>
    <submittedName>
        <fullName evidence="2">GNAT family N-acetyltransferase</fullName>
    </submittedName>
</protein>
<comment type="caution">
    <text evidence="2">The sequence shown here is derived from an EMBL/GenBank/DDBJ whole genome shotgun (WGS) entry which is preliminary data.</text>
</comment>
<evidence type="ECO:0000313" key="3">
    <source>
        <dbReference type="Proteomes" id="UP000784880"/>
    </source>
</evidence>
<organism evidence="2 3">
    <name type="scientific">Evansella tamaricis</name>
    <dbReference type="NCBI Taxonomy" id="2069301"/>
    <lineage>
        <taxon>Bacteria</taxon>
        <taxon>Bacillati</taxon>
        <taxon>Bacillota</taxon>
        <taxon>Bacilli</taxon>
        <taxon>Bacillales</taxon>
        <taxon>Bacillaceae</taxon>
        <taxon>Evansella</taxon>
    </lineage>
</organism>
<accession>A0ABS6JBC3</accession>
<name>A0ABS6JBC3_9BACI</name>
<keyword evidence="3" id="KW-1185">Reference proteome</keyword>